<evidence type="ECO:0000256" key="1">
    <source>
        <dbReference type="ARBA" id="ARBA00004225"/>
    </source>
</evidence>
<dbReference type="GO" id="GO:0048250">
    <property type="term" value="P:iron import into the mitochondrion"/>
    <property type="evidence" value="ECO:0007669"/>
    <property type="project" value="TreeGrafter"/>
</dbReference>
<feature type="repeat" description="Solcar" evidence="9">
    <location>
        <begin position="208"/>
        <end position="299"/>
    </location>
</feature>
<feature type="repeat" description="Solcar" evidence="9">
    <location>
        <begin position="17"/>
        <end position="105"/>
    </location>
</feature>
<evidence type="ECO:0000256" key="4">
    <source>
        <dbReference type="ARBA" id="ARBA00022692"/>
    </source>
</evidence>
<dbReference type="GO" id="GO:0031966">
    <property type="term" value="C:mitochondrial membrane"/>
    <property type="evidence" value="ECO:0007669"/>
    <property type="project" value="UniProtKB-SubCell"/>
</dbReference>
<reference evidence="11" key="1">
    <citation type="journal article" date="2021" name="IMA Fungus">
        <title>Genomic characterization of three marine fungi, including Emericellopsis atlantica sp. nov. with signatures of a generalist lifestyle and marine biomass degradation.</title>
        <authorList>
            <person name="Hagestad O.C."/>
            <person name="Hou L."/>
            <person name="Andersen J.H."/>
            <person name="Hansen E.H."/>
            <person name="Altermark B."/>
            <person name="Li C."/>
            <person name="Kuhnert E."/>
            <person name="Cox R.J."/>
            <person name="Crous P.W."/>
            <person name="Spatafora J.W."/>
            <person name="Lail K."/>
            <person name="Amirebrahimi M."/>
            <person name="Lipzen A."/>
            <person name="Pangilinan J."/>
            <person name="Andreopoulos W."/>
            <person name="Hayes R.D."/>
            <person name="Ng V."/>
            <person name="Grigoriev I.V."/>
            <person name="Jackson S.A."/>
            <person name="Sutton T.D.S."/>
            <person name="Dobson A.D.W."/>
            <person name="Rama T."/>
        </authorList>
    </citation>
    <scope>NUCLEOTIDE SEQUENCE</scope>
    <source>
        <strain evidence="11">TRa3180A</strain>
    </source>
</reference>
<dbReference type="OrthoDB" id="43906at2759"/>
<dbReference type="PROSITE" id="PS50920">
    <property type="entry name" value="SOLCAR"/>
    <property type="match status" value="3"/>
</dbReference>
<accession>A0A9P7Z655</accession>
<keyword evidence="3 10" id="KW-0813">Transport</keyword>
<keyword evidence="12" id="KW-1185">Reference proteome</keyword>
<dbReference type="SUPFAM" id="SSF103506">
    <property type="entry name" value="Mitochondrial carrier"/>
    <property type="match status" value="1"/>
</dbReference>
<evidence type="ECO:0000256" key="3">
    <source>
        <dbReference type="ARBA" id="ARBA00022448"/>
    </source>
</evidence>
<sequence>MAPPAVEVDYEDLGENATPYQTAMAGALAGIAEHTLMYPVDAVKTRMQMLTTGAPGVYRGMIYRAMGMANKEGMSSLWRGMSSVVVGAGPAHAVQFVAYEEVAKYLGQTSTFGNYRWVCNGAGGAAAAIANDALMNPFDVVKQRMQLQGSQHLYKSVTDCAKHVYRTEGIRAFYVSYPTTLMTSLPFTALQYLFYGEAYSYINPTGEHSTLGHFTAGGFGGGLAAAITTPTDVIKTMLQTRGTATDPELRNVKGVANGFRVLVRREGLRGLYRGVMPRVIANMPSTAICWACYQNFKKYFVDGNKEENKKQREEAEAKGP</sequence>
<evidence type="ECO:0000256" key="10">
    <source>
        <dbReference type="RuleBase" id="RU000488"/>
    </source>
</evidence>
<keyword evidence="4 9" id="KW-0812">Transmembrane</keyword>
<comment type="caution">
    <text evidence="11">The sequence shown here is derived from an EMBL/GenBank/DDBJ whole genome shotgun (WGS) entry which is preliminary data.</text>
</comment>
<keyword evidence="6" id="KW-1133">Transmembrane helix</keyword>
<dbReference type="Gene3D" id="1.50.40.10">
    <property type="entry name" value="Mitochondrial carrier domain"/>
    <property type="match status" value="2"/>
</dbReference>
<dbReference type="PANTHER" id="PTHR45758">
    <property type="entry name" value="MITOFERRIN-1-RELATED"/>
    <property type="match status" value="1"/>
</dbReference>
<evidence type="ECO:0000256" key="7">
    <source>
        <dbReference type="ARBA" id="ARBA00023128"/>
    </source>
</evidence>
<evidence type="ECO:0000313" key="12">
    <source>
        <dbReference type="Proteomes" id="UP000887226"/>
    </source>
</evidence>
<comment type="subcellular location">
    <subcellularLocation>
        <location evidence="1">Mitochondrion membrane</location>
        <topology evidence="1">Multi-pass membrane protein</topology>
    </subcellularLocation>
</comment>
<protein>
    <submittedName>
        <fullName evidence="11">Mitochondrial carrier domain-containing protein</fullName>
    </submittedName>
</protein>
<dbReference type="Pfam" id="PF00153">
    <property type="entry name" value="Mito_carr"/>
    <property type="match status" value="3"/>
</dbReference>
<dbReference type="Proteomes" id="UP000887226">
    <property type="component" value="Unassembled WGS sequence"/>
</dbReference>
<keyword evidence="7" id="KW-0496">Mitochondrion</keyword>
<evidence type="ECO:0000256" key="5">
    <source>
        <dbReference type="ARBA" id="ARBA00022792"/>
    </source>
</evidence>
<evidence type="ECO:0000256" key="2">
    <source>
        <dbReference type="ARBA" id="ARBA00006375"/>
    </source>
</evidence>
<evidence type="ECO:0000256" key="8">
    <source>
        <dbReference type="ARBA" id="ARBA00023136"/>
    </source>
</evidence>
<evidence type="ECO:0000256" key="6">
    <source>
        <dbReference type="ARBA" id="ARBA00022989"/>
    </source>
</evidence>
<comment type="similarity">
    <text evidence="2 10">Belongs to the mitochondrial carrier (TC 2.A.29) family.</text>
</comment>
<keyword evidence="8 9" id="KW-0472">Membrane</keyword>
<dbReference type="InterPro" id="IPR018108">
    <property type="entry name" value="MCP_transmembrane"/>
</dbReference>
<feature type="repeat" description="Solcar" evidence="9">
    <location>
        <begin position="115"/>
        <end position="201"/>
    </location>
</feature>
<dbReference type="PANTHER" id="PTHR45758:SF4">
    <property type="entry name" value="MITOFERRIN-1"/>
    <property type="match status" value="1"/>
</dbReference>
<dbReference type="AlphaFoldDB" id="A0A9P7Z655"/>
<organism evidence="11 12">
    <name type="scientific">Calycina marina</name>
    <dbReference type="NCBI Taxonomy" id="1763456"/>
    <lineage>
        <taxon>Eukaryota</taxon>
        <taxon>Fungi</taxon>
        <taxon>Dikarya</taxon>
        <taxon>Ascomycota</taxon>
        <taxon>Pezizomycotina</taxon>
        <taxon>Leotiomycetes</taxon>
        <taxon>Helotiales</taxon>
        <taxon>Pezizellaceae</taxon>
        <taxon>Calycina</taxon>
    </lineage>
</organism>
<evidence type="ECO:0000256" key="9">
    <source>
        <dbReference type="PROSITE-ProRule" id="PRU00282"/>
    </source>
</evidence>
<dbReference type="InterPro" id="IPR023395">
    <property type="entry name" value="MCP_dom_sf"/>
</dbReference>
<keyword evidence="5" id="KW-0999">Mitochondrion inner membrane</keyword>
<dbReference type="GO" id="GO:0015093">
    <property type="term" value="F:ferrous iron transmembrane transporter activity"/>
    <property type="evidence" value="ECO:0007669"/>
    <property type="project" value="TreeGrafter"/>
</dbReference>
<name>A0A9P7Z655_9HELO</name>
<proteinExistence type="inferred from homology"/>
<evidence type="ECO:0000313" key="11">
    <source>
        <dbReference type="EMBL" id="KAG9245996.1"/>
    </source>
</evidence>
<gene>
    <name evidence="11" type="ORF">BJ878DRAFT_319438</name>
</gene>
<dbReference type="EMBL" id="MU253821">
    <property type="protein sequence ID" value="KAG9245996.1"/>
    <property type="molecule type" value="Genomic_DNA"/>
</dbReference>